<evidence type="ECO:0000256" key="1">
    <source>
        <dbReference type="SAM" id="Phobius"/>
    </source>
</evidence>
<dbReference type="EMBL" id="CAJNJA010042677">
    <property type="protein sequence ID" value="CAE7786123.1"/>
    <property type="molecule type" value="Genomic_DNA"/>
</dbReference>
<keyword evidence="1" id="KW-1133">Transmembrane helix</keyword>
<comment type="caution">
    <text evidence="2">The sequence shown here is derived from an EMBL/GenBank/DDBJ whole genome shotgun (WGS) entry which is preliminary data.</text>
</comment>
<feature type="transmembrane region" description="Helical" evidence="1">
    <location>
        <begin position="99"/>
        <end position="122"/>
    </location>
</feature>
<sequence>MCYEKRQMISALRTFDLAKVDCKVPRDKDFIYEGIRMWYRSPEGFEEYVRGPLADELTEPFFFLTLPMVYWAMAMTPVVSAEMDVWLPALQQGMSTDKAVAAFLVLVLTAPLFCMNIMQLILFLCEHLSSKPAGFLEYCKTMLVWLIMVLVVFFFVLLAGPYIQQARIPGGIIAATTNLIIFYVSFRCKKGYAD</sequence>
<feature type="transmembrane region" description="Helical" evidence="1">
    <location>
        <begin position="168"/>
        <end position="186"/>
    </location>
</feature>
<organism evidence="2 3">
    <name type="scientific">Symbiodinium necroappetens</name>
    <dbReference type="NCBI Taxonomy" id="1628268"/>
    <lineage>
        <taxon>Eukaryota</taxon>
        <taxon>Sar</taxon>
        <taxon>Alveolata</taxon>
        <taxon>Dinophyceae</taxon>
        <taxon>Suessiales</taxon>
        <taxon>Symbiodiniaceae</taxon>
        <taxon>Symbiodinium</taxon>
    </lineage>
</organism>
<keyword evidence="3" id="KW-1185">Reference proteome</keyword>
<dbReference type="AlphaFoldDB" id="A0A812YPD7"/>
<dbReference type="Proteomes" id="UP000601435">
    <property type="component" value="Unassembled WGS sequence"/>
</dbReference>
<evidence type="ECO:0000313" key="3">
    <source>
        <dbReference type="Proteomes" id="UP000601435"/>
    </source>
</evidence>
<name>A0A812YPD7_9DINO</name>
<evidence type="ECO:0000313" key="2">
    <source>
        <dbReference type="EMBL" id="CAE7786123.1"/>
    </source>
</evidence>
<gene>
    <name evidence="2" type="ORF">SNEC2469_LOCUS23066</name>
</gene>
<dbReference type="OrthoDB" id="423963at2759"/>
<keyword evidence="1" id="KW-0472">Membrane</keyword>
<protein>
    <submittedName>
        <fullName evidence="2">Uncharacterized protein</fullName>
    </submittedName>
</protein>
<proteinExistence type="predicted"/>
<feature type="transmembrane region" description="Helical" evidence="1">
    <location>
        <begin position="143"/>
        <end position="162"/>
    </location>
</feature>
<accession>A0A812YPD7</accession>
<reference evidence="2" key="1">
    <citation type="submission" date="2021-02" db="EMBL/GenBank/DDBJ databases">
        <authorList>
            <person name="Dougan E. K."/>
            <person name="Rhodes N."/>
            <person name="Thang M."/>
            <person name="Chan C."/>
        </authorList>
    </citation>
    <scope>NUCLEOTIDE SEQUENCE</scope>
</reference>
<keyword evidence="1" id="KW-0812">Transmembrane</keyword>